<sequence>MIRMNKSIIMAIAWKDLKATFSSKKVWVPMVIIAVLICTVLPSVFAVLGLHTNMLAGEAQDIEKPIQAFIEKFPDEEMGEKLASLPDLGTKFVYFFMSFMMIPFFLIVVIINSLVTASNSFVGEKERKTLETLLFAPISITDLFIGKVLASLIPALGITIAVYLLDLIVINIIAYPYFGELLFVKSVWLLLIFWSLQHSFYLRSS</sequence>
<gene>
    <name evidence="2" type="ORF">D1B31_02860</name>
</gene>
<comment type="caution">
    <text evidence="2">The sequence shown here is derived from an EMBL/GenBank/DDBJ whole genome shotgun (WGS) entry which is preliminary data.</text>
</comment>
<feature type="transmembrane region" description="Helical" evidence="1">
    <location>
        <begin position="182"/>
        <end position="202"/>
    </location>
</feature>
<keyword evidence="1" id="KW-0472">Membrane</keyword>
<dbReference type="EMBL" id="QWEG01000002">
    <property type="protein sequence ID" value="RHW42557.1"/>
    <property type="molecule type" value="Genomic_DNA"/>
</dbReference>
<feature type="transmembrane region" description="Helical" evidence="1">
    <location>
        <begin position="26"/>
        <end position="48"/>
    </location>
</feature>
<evidence type="ECO:0000256" key="1">
    <source>
        <dbReference type="SAM" id="Phobius"/>
    </source>
</evidence>
<keyword evidence="3" id="KW-1185">Reference proteome</keyword>
<dbReference type="Pfam" id="PF12679">
    <property type="entry name" value="ABC2_membrane_2"/>
    <property type="match status" value="1"/>
</dbReference>
<reference evidence="2 3" key="1">
    <citation type="journal article" date="2017" name="Int. J. Syst. Evol. Microbiol.">
        <title>Bacillus notoginsengisoli sp. nov., a novel bacterium isolated from the rhizosphere of Panax notoginseng.</title>
        <authorList>
            <person name="Zhang M.Y."/>
            <person name="Cheng J."/>
            <person name="Cai Y."/>
            <person name="Zhang T.Y."/>
            <person name="Wu Y.Y."/>
            <person name="Manikprabhu D."/>
            <person name="Li W.J."/>
            <person name="Zhang Y.X."/>
        </authorList>
    </citation>
    <scope>NUCLEOTIDE SEQUENCE [LARGE SCALE GENOMIC DNA]</scope>
    <source>
        <strain evidence="2 3">JCM 30743</strain>
    </source>
</reference>
<evidence type="ECO:0000313" key="2">
    <source>
        <dbReference type="EMBL" id="RHW42557.1"/>
    </source>
</evidence>
<accession>A0A417YYF4</accession>
<organism evidence="2 3">
    <name type="scientific">Neobacillus notoginsengisoli</name>
    <dbReference type="NCBI Taxonomy" id="1578198"/>
    <lineage>
        <taxon>Bacteria</taxon>
        <taxon>Bacillati</taxon>
        <taxon>Bacillota</taxon>
        <taxon>Bacilli</taxon>
        <taxon>Bacillales</taxon>
        <taxon>Bacillaceae</taxon>
        <taxon>Neobacillus</taxon>
    </lineage>
</organism>
<feature type="transmembrane region" description="Helical" evidence="1">
    <location>
        <begin position="152"/>
        <end position="175"/>
    </location>
</feature>
<protein>
    <recommendedName>
        <fullName evidence="4">ABC transporter permease</fullName>
    </recommendedName>
</protein>
<evidence type="ECO:0008006" key="4">
    <source>
        <dbReference type="Google" id="ProtNLM"/>
    </source>
</evidence>
<evidence type="ECO:0000313" key="3">
    <source>
        <dbReference type="Proteomes" id="UP000284416"/>
    </source>
</evidence>
<dbReference type="GO" id="GO:0005886">
    <property type="term" value="C:plasma membrane"/>
    <property type="evidence" value="ECO:0007669"/>
    <property type="project" value="UniProtKB-SubCell"/>
</dbReference>
<dbReference type="PANTHER" id="PTHR37305">
    <property type="entry name" value="INTEGRAL MEMBRANE PROTEIN-RELATED"/>
    <property type="match status" value="1"/>
</dbReference>
<dbReference type="AlphaFoldDB" id="A0A417YYF4"/>
<proteinExistence type="predicted"/>
<feature type="transmembrane region" description="Helical" evidence="1">
    <location>
        <begin position="92"/>
        <end position="117"/>
    </location>
</feature>
<keyword evidence="1" id="KW-0812">Transmembrane</keyword>
<dbReference type="GO" id="GO:0140359">
    <property type="term" value="F:ABC-type transporter activity"/>
    <property type="evidence" value="ECO:0007669"/>
    <property type="project" value="InterPro"/>
</dbReference>
<dbReference type="Proteomes" id="UP000284416">
    <property type="component" value="Unassembled WGS sequence"/>
</dbReference>
<name>A0A417YYF4_9BACI</name>
<dbReference type="PANTHER" id="PTHR37305:SF1">
    <property type="entry name" value="MEMBRANE PROTEIN"/>
    <property type="match status" value="1"/>
</dbReference>
<keyword evidence="1" id="KW-1133">Transmembrane helix</keyword>